<gene>
    <name evidence="2" type="ORF">M407DRAFT_26555</name>
</gene>
<accession>A0A0C3QE26</accession>
<keyword evidence="3" id="KW-1185">Reference proteome</keyword>
<proteinExistence type="predicted"/>
<name>A0A0C3QE26_9AGAM</name>
<reference evidence="3" key="2">
    <citation type="submission" date="2015-01" db="EMBL/GenBank/DDBJ databases">
        <title>Evolutionary Origins and Diversification of the Mycorrhizal Mutualists.</title>
        <authorList>
            <consortium name="DOE Joint Genome Institute"/>
            <consortium name="Mycorrhizal Genomics Consortium"/>
            <person name="Kohler A."/>
            <person name="Kuo A."/>
            <person name="Nagy L.G."/>
            <person name="Floudas D."/>
            <person name="Copeland A."/>
            <person name="Barry K.W."/>
            <person name="Cichocki N."/>
            <person name="Veneault-Fourrey C."/>
            <person name="LaButti K."/>
            <person name="Lindquist E.A."/>
            <person name="Lipzen A."/>
            <person name="Lundell T."/>
            <person name="Morin E."/>
            <person name="Murat C."/>
            <person name="Riley R."/>
            <person name="Ohm R."/>
            <person name="Sun H."/>
            <person name="Tunlid A."/>
            <person name="Henrissat B."/>
            <person name="Grigoriev I.V."/>
            <person name="Hibbett D.S."/>
            <person name="Martin F."/>
        </authorList>
    </citation>
    <scope>NUCLEOTIDE SEQUENCE [LARGE SCALE GENOMIC DNA]</scope>
    <source>
        <strain evidence="3">MUT 4182</strain>
    </source>
</reference>
<sequence length="235" mass="26898">MASIDKLPPEILSTIFSLLFQSVKEDRTPPTDSQAHELLDVLLVCRRWNKVACQTPPIWATAYVGKDQDAWPRAWRCIERSGGLPLDVNFMSLQDDEDLDRAAMALKALLPHASRWRSLSLPYMMEEVNEQLGDASLPNLVELTLHPISEEDENYSNDVRICVDAPHLKTLLIKSYEVYFHDNRWPRLKSLEAREAWGCEAWLWGLLGSSQETLEKLVLRRDGEVIDVNNQGLED</sequence>
<evidence type="ECO:0000313" key="3">
    <source>
        <dbReference type="Proteomes" id="UP000054248"/>
    </source>
</evidence>
<dbReference type="HOGENOM" id="CLU_1182653_0_0_1"/>
<evidence type="ECO:0000313" key="2">
    <source>
        <dbReference type="EMBL" id="KIO24026.1"/>
    </source>
</evidence>
<dbReference type="Proteomes" id="UP000054248">
    <property type="component" value="Unassembled WGS sequence"/>
</dbReference>
<evidence type="ECO:0000259" key="1">
    <source>
        <dbReference type="Pfam" id="PF12937"/>
    </source>
</evidence>
<dbReference type="Pfam" id="PF12937">
    <property type="entry name" value="F-box-like"/>
    <property type="match status" value="1"/>
</dbReference>
<organism evidence="2 3">
    <name type="scientific">Tulasnella calospora MUT 4182</name>
    <dbReference type="NCBI Taxonomy" id="1051891"/>
    <lineage>
        <taxon>Eukaryota</taxon>
        <taxon>Fungi</taxon>
        <taxon>Dikarya</taxon>
        <taxon>Basidiomycota</taxon>
        <taxon>Agaricomycotina</taxon>
        <taxon>Agaricomycetes</taxon>
        <taxon>Cantharellales</taxon>
        <taxon>Tulasnellaceae</taxon>
        <taxon>Tulasnella</taxon>
    </lineage>
</organism>
<dbReference type="EMBL" id="KN823070">
    <property type="protein sequence ID" value="KIO24026.1"/>
    <property type="molecule type" value="Genomic_DNA"/>
</dbReference>
<feature type="non-terminal residue" evidence="2">
    <location>
        <position position="235"/>
    </location>
</feature>
<dbReference type="AlphaFoldDB" id="A0A0C3QE26"/>
<dbReference type="InterPro" id="IPR036047">
    <property type="entry name" value="F-box-like_dom_sf"/>
</dbReference>
<dbReference type="Gene3D" id="1.20.1280.50">
    <property type="match status" value="1"/>
</dbReference>
<dbReference type="STRING" id="1051891.A0A0C3QE26"/>
<feature type="domain" description="F-box" evidence="1">
    <location>
        <begin position="4"/>
        <end position="62"/>
    </location>
</feature>
<reference evidence="2 3" key="1">
    <citation type="submission" date="2014-04" db="EMBL/GenBank/DDBJ databases">
        <authorList>
            <consortium name="DOE Joint Genome Institute"/>
            <person name="Kuo A."/>
            <person name="Girlanda M."/>
            <person name="Perotto S."/>
            <person name="Kohler A."/>
            <person name="Nagy L.G."/>
            <person name="Floudas D."/>
            <person name="Copeland A."/>
            <person name="Barry K.W."/>
            <person name="Cichocki N."/>
            <person name="Veneault-Fourrey C."/>
            <person name="LaButti K."/>
            <person name="Lindquist E.A."/>
            <person name="Lipzen A."/>
            <person name="Lundell T."/>
            <person name="Morin E."/>
            <person name="Murat C."/>
            <person name="Sun H."/>
            <person name="Tunlid A."/>
            <person name="Henrissat B."/>
            <person name="Grigoriev I.V."/>
            <person name="Hibbett D.S."/>
            <person name="Martin F."/>
            <person name="Nordberg H.P."/>
            <person name="Cantor M.N."/>
            <person name="Hua S.X."/>
        </authorList>
    </citation>
    <scope>NUCLEOTIDE SEQUENCE [LARGE SCALE GENOMIC DNA]</scope>
    <source>
        <strain evidence="2 3">MUT 4182</strain>
    </source>
</reference>
<dbReference type="SUPFAM" id="SSF81383">
    <property type="entry name" value="F-box domain"/>
    <property type="match status" value="1"/>
</dbReference>
<dbReference type="InterPro" id="IPR001810">
    <property type="entry name" value="F-box_dom"/>
</dbReference>
<dbReference type="OrthoDB" id="3232608at2759"/>
<protein>
    <recommendedName>
        <fullName evidence="1">F-box domain-containing protein</fullName>
    </recommendedName>
</protein>